<feature type="region of interest" description="Disordered" evidence="1">
    <location>
        <begin position="63"/>
        <end position="94"/>
    </location>
</feature>
<gene>
    <name evidence="2" type="ORF">LAZ67_5003035</name>
</gene>
<evidence type="ECO:0000313" key="2">
    <source>
        <dbReference type="EMBL" id="UYV68094.1"/>
    </source>
</evidence>
<evidence type="ECO:0008006" key="4">
    <source>
        <dbReference type="Google" id="ProtNLM"/>
    </source>
</evidence>
<accession>A0ABY6KHZ5</accession>
<organism evidence="2 3">
    <name type="scientific">Cordylochernes scorpioides</name>
    <dbReference type="NCBI Taxonomy" id="51811"/>
    <lineage>
        <taxon>Eukaryota</taxon>
        <taxon>Metazoa</taxon>
        <taxon>Ecdysozoa</taxon>
        <taxon>Arthropoda</taxon>
        <taxon>Chelicerata</taxon>
        <taxon>Arachnida</taxon>
        <taxon>Pseudoscorpiones</taxon>
        <taxon>Cheliferoidea</taxon>
        <taxon>Chernetidae</taxon>
        <taxon>Cordylochernes</taxon>
    </lineage>
</organism>
<sequence>MANYIQVAAPEGFNFGKPNEWPEIFKKEVLRPEALEKAVNLEDSEKAAESQLSKELLEESNKQGSCIKAESHAQREAENSSKELAEGSDGNTQVNKQYETIEEMPEINEMENQVELDLTYLESRLELSTVKILFTFRSILEDKYDKIELKGRGRLSNCYKISDTQVCKFVMVAKNDANKYASYLYAAYSSEGFKFEDVSNGILELLNIEVGKVKYKDTKYCRKCRLNKEEIGLPCHRLCKTCWIGHLEKSVGIGSAAINTIINNHLKYKKLVSRRWVPHNLTEDQKHGGIKWCNFILKKIYEGSFLILQVATLELTILIQKQNGNLLFDALQNHLLLRKFAELEMLENKWLLIFL</sequence>
<keyword evidence="3" id="KW-1185">Reference proteome</keyword>
<protein>
    <recommendedName>
        <fullName evidence="4">Transposase</fullName>
    </recommendedName>
</protein>
<dbReference type="Proteomes" id="UP001235939">
    <property type="component" value="Chromosome 05"/>
</dbReference>
<evidence type="ECO:0000256" key="1">
    <source>
        <dbReference type="SAM" id="MobiDB-lite"/>
    </source>
</evidence>
<proteinExistence type="predicted"/>
<feature type="compositionally biased region" description="Basic and acidic residues" evidence="1">
    <location>
        <begin position="69"/>
        <end position="85"/>
    </location>
</feature>
<dbReference type="EMBL" id="CP092867">
    <property type="protein sequence ID" value="UYV68094.1"/>
    <property type="molecule type" value="Genomic_DNA"/>
</dbReference>
<reference evidence="2 3" key="1">
    <citation type="submission" date="2022-01" db="EMBL/GenBank/DDBJ databases">
        <title>A chromosomal length assembly of Cordylochernes scorpioides.</title>
        <authorList>
            <person name="Zeh D."/>
            <person name="Zeh J."/>
        </authorList>
    </citation>
    <scope>NUCLEOTIDE SEQUENCE [LARGE SCALE GENOMIC DNA]</scope>
    <source>
        <strain evidence="2">IN4F17</strain>
        <tissue evidence="2">Whole Body</tissue>
    </source>
</reference>
<name>A0ABY6KHZ5_9ARAC</name>
<evidence type="ECO:0000313" key="3">
    <source>
        <dbReference type="Proteomes" id="UP001235939"/>
    </source>
</evidence>